<reference evidence="1" key="1">
    <citation type="submission" date="2013-07" db="EMBL/GenBank/DDBJ databases">
        <title>The genome of an arbuscular mycorrhizal fungus provides insights into the evolution of the oldest plant symbiosis.</title>
        <authorList>
            <consortium name="DOE Joint Genome Institute"/>
            <person name="Tisserant E."/>
            <person name="Malbreil M."/>
            <person name="Kuo A."/>
            <person name="Kohler A."/>
            <person name="Symeonidi A."/>
            <person name="Balestrini R."/>
            <person name="Charron P."/>
            <person name="Duensing N."/>
            <person name="Frei-dit-Frey N."/>
            <person name="Gianinazzi-Pearson V."/>
            <person name="Gilbert B."/>
            <person name="Handa Y."/>
            <person name="Hijri M."/>
            <person name="Kaul R."/>
            <person name="Kawaguchi M."/>
            <person name="Krajinski F."/>
            <person name="Lammers P."/>
            <person name="Lapierre D."/>
            <person name="Masclaux F.G."/>
            <person name="Murat C."/>
            <person name="Morin E."/>
            <person name="Ndikumana S."/>
            <person name="Pagni M."/>
            <person name="Petitpierre D."/>
            <person name="Requena N."/>
            <person name="Rosikiewicz P."/>
            <person name="Riley R."/>
            <person name="Saito K."/>
            <person name="San Clemente H."/>
            <person name="Shapiro H."/>
            <person name="van Tuinen D."/>
            <person name="Becard G."/>
            <person name="Bonfante P."/>
            <person name="Paszkowski U."/>
            <person name="Shachar-Hill Y."/>
            <person name="Young J.P."/>
            <person name="Sanders I.R."/>
            <person name="Henrissat B."/>
            <person name="Rensing S.A."/>
            <person name="Grigoriev I.V."/>
            <person name="Corradi N."/>
            <person name="Roux C."/>
            <person name="Martin F."/>
        </authorList>
    </citation>
    <scope>NUCLEOTIDE SEQUENCE</scope>
    <source>
        <strain evidence="1">DAOM 197198</strain>
    </source>
</reference>
<dbReference type="EMBL" id="KI285597">
    <property type="protein sequence ID" value="ESA11810.1"/>
    <property type="molecule type" value="Genomic_DNA"/>
</dbReference>
<evidence type="ECO:0000313" key="1">
    <source>
        <dbReference type="EMBL" id="ESA11810.1"/>
    </source>
</evidence>
<dbReference type="AlphaFoldDB" id="U9TUM2"/>
<gene>
    <name evidence="1" type="ORF">GLOINDRAFT_27863</name>
</gene>
<protein>
    <submittedName>
        <fullName evidence="1">Uncharacterized protein</fullName>
    </submittedName>
</protein>
<accession>U9TUM2</accession>
<sequence>MASSNIYGCGFCICFSSFHTRSWIAPERNFESLDTSCKNSKIYGFLDGFWTELRRSAAGCFLENFENSRVPVPT</sequence>
<name>U9TUM2_RHIID</name>
<organism evidence="1">
    <name type="scientific">Rhizophagus irregularis (strain DAOM 181602 / DAOM 197198 / MUCL 43194)</name>
    <name type="common">Arbuscular mycorrhizal fungus</name>
    <name type="synonym">Glomus intraradices</name>
    <dbReference type="NCBI Taxonomy" id="747089"/>
    <lineage>
        <taxon>Eukaryota</taxon>
        <taxon>Fungi</taxon>
        <taxon>Fungi incertae sedis</taxon>
        <taxon>Mucoromycota</taxon>
        <taxon>Glomeromycotina</taxon>
        <taxon>Glomeromycetes</taxon>
        <taxon>Glomerales</taxon>
        <taxon>Glomeraceae</taxon>
        <taxon>Rhizophagus</taxon>
    </lineage>
</organism>
<dbReference type="HOGENOM" id="CLU_2689061_0_0_1"/>
<proteinExistence type="predicted"/>